<dbReference type="EMBL" id="RAYQ01000002">
    <property type="protein sequence ID" value="RKI93622.1"/>
    <property type="molecule type" value="Genomic_DNA"/>
</dbReference>
<comment type="caution">
    <text evidence="1">The sequence shown here is derived from an EMBL/GenBank/DDBJ whole genome shotgun (WGS) entry which is preliminary data.</text>
</comment>
<dbReference type="AlphaFoldDB" id="A0A3A9AQE9"/>
<dbReference type="OrthoDB" id="2049991at2"/>
<evidence type="ECO:0000313" key="2">
    <source>
        <dbReference type="Proteomes" id="UP000280696"/>
    </source>
</evidence>
<name>A0A3A9AQE9_9FIRM</name>
<dbReference type="Proteomes" id="UP000280696">
    <property type="component" value="Unassembled WGS sequence"/>
</dbReference>
<sequence length="151" mass="17650">MENENIYRQEKIEEYRLKMGKIFRYIPWLEEKAGTKLVHNYDGEKRLTHSIQIPVYDSTLLAFVKEMQGTGLMSRNYVYVYSRYGIKSVKDELKLIEQAEFGDMENILGIMAKYVLGGMTKGILWSTAVENGVFLSGLKQMKKLLDFWDRS</sequence>
<protein>
    <submittedName>
        <fullName evidence="1">Uncharacterized protein</fullName>
    </submittedName>
</protein>
<evidence type="ECO:0000313" key="1">
    <source>
        <dbReference type="EMBL" id="RKI93622.1"/>
    </source>
</evidence>
<accession>A0A3A9AQE9</accession>
<organism evidence="1 2">
    <name type="scientific">Parablautia intestinalis</name>
    <dbReference type="NCBI Taxonomy" id="2320100"/>
    <lineage>
        <taxon>Bacteria</taxon>
        <taxon>Bacillati</taxon>
        <taxon>Bacillota</taxon>
        <taxon>Clostridia</taxon>
        <taxon>Lachnospirales</taxon>
        <taxon>Lachnospiraceae</taxon>
        <taxon>Parablautia</taxon>
    </lineage>
</organism>
<reference evidence="1 2" key="1">
    <citation type="submission" date="2018-09" db="EMBL/GenBank/DDBJ databases">
        <title>Murine metabolic-syndrome-specific gut microbial biobank.</title>
        <authorList>
            <person name="Liu C."/>
        </authorList>
    </citation>
    <scope>NUCLEOTIDE SEQUENCE [LARGE SCALE GENOMIC DNA]</scope>
    <source>
        <strain evidence="1 2">0.1xD8-82</strain>
    </source>
</reference>
<gene>
    <name evidence="1" type="ORF">D7V94_02730</name>
</gene>
<keyword evidence="2" id="KW-1185">Reference proteome</keyword>
<dbReference type="RefSeq" id="WP_120466537.1">
    <property type="nucleotide sequence ID" value="NZ_CATAJS010000007.1"/>
</dbReference>
<proteinExistence type="predicted"/>